<keyword evidence="3" id="KW-0509">mRNA transport</keyword>
<keyword evidence="2" id="KW-0813">Transport</keyword>
<dbReference type="PANTHER" id="PTHR31431:SF1">
    <property type="entry name" value="NUCLEOPORIN NUP188"/>
    <property type="match status" value="1"/>
</dbReference>
<dbReference type="GO" id="GO:0006606">
    <property type="term" value="P:protein import into nucleus"/>
    <property type="evidence" value="ECO:0007669"/>
    <property type="project" value="TreeGrafter"/>
</dbReference>
<keyword evidence="10" id="KW-1185">Reference proteome</keyword>
<evidence type="ECO:0000313" key="10">
    <source>
        <dbReference type="Proteomes" id="UP000887116"/>
    </source>
</evidence>
<comment type="subcellular location">
    <subcellularLocation>
        <location evidence="1">Nucleus</location>
        <location evidence="1">Nuclear pore complex</location>
    </subcellularLocation>
</comment>
<sequence length="1698" mass="193496">MARITRSAKDLWSLVCGSSVLNCKELVEYELGENSDRIINGVLFFKKSSSQSLDSLKKSVEETQYEFICKLSKLIDVDAILCHELFVSFTTYEFKGTQKTLEMSSLTATAQLINERHVQSLLLEVWHYYFGERLYYLLILKHILGHWQDETDQYKDIYEQFLEKYNKDNAVVNKIINQMETSINTELPTKDTHGVYMTDLLTYHWVTFILKEQAELLQLMLLYYKVIEPTIDDVQRMFSLFQSHGFGMRQSFRIMLSDDTQNLVNFIGYLESFVVVQCFELDWLFKCKESGMIGEHYLLKHEKALRKLNDSILSLGSHQFHSPILLAWLLVAQCSEFPDLLMSCNKLGKTALQLNVFDHLVSALTSSVFCGTGIVSDAANNVVYSLLSCVLSQFDLQHLGSLQPLFTIASTILQFSSIADDFWKKGEDAGIGDLFTYCLEMFSMEFCPLLNICSSLCLANQESCLKVTEQLKNIPTFTEFWENIDERDITATPESNVWQLVKDRPVYGDNNIIIPKGTFGVVLKQADKNGGSIIQWKVKINGWQICLREIYLRLQEMNYSTAFVSAESIQRVTTVAKLVNSMLKTDIDMRFHLSHLINVLFSILQRCINSASPSLEFVSVCINIAATLSKSELSDVWQQLAHIQLLPCMAYTPKNVSDMLSGICMNTGILGQIIASRECVSGDYSVCLAFLDLVTNVSLTVVKEDDNFLACVIYILRELFSYFHKWYYNEHQQRILIGQKCLNLLHNLFSVEKNRLETICKAQELCIFSLLHFEAGQTLLKIVCTGEEVIQQTILKQNSDLGDQIASMIRLSLSVLNRLLLLRNKTTLSPKAEVTPFEAVLFSTPGHTNQPQVVLMVAHYAFQRYNSRLAILAVQLLKRFAKEFPMSLLACFGSEAEAIRDHFLARLNSPYEDIRLKVSILEFLTVCVVQQPGLIEMFINVKRKGDIEIKEKENKSCLECVKKILNDKKNDSKNIYPSELLCASVEFIHALWVGHQALAMEALKEDSQFWNLMCSSLLSDELSHDNPGINAYIIRTLALEVFYNGKNRLKENVKSIFQQIDAKNSLLKWSKHIHCNESMDSSTDVSYHSLDSICVDSQDSFALLTAWRDFLLIVAVYEPLMLSSDIKEKILKDILKHLLKEMQENNPRSLILLSELLLMLSKHWQSELISLLNSEESYNPIFHILNEVAYNAESIHPREQLVVVSIAVFIVRLHSKTNLEIKNIKDWIVPCCQLLKKASFLIHQPLDPKNIEGVLKLPIVIVCLLNELIQEVQDWLSILKNHSVVPLLVSLLIKSLKLNAGLQLAHNIITLLLSMGSHKKAAEALCNTGFMPEVTLILSDIDMNMHISEKRKNLASQKNKLSRVDVYFTFLRFVTVLLQTLGNYFLQDCWNFIGVHQEAMHITLVELKNNFLREGIQDAILTCTFILQLSSHQHLWRLEHPRSLEMLLVDVCNCIYGTVAILCKPELLKYLVMHKKMPDSKPLKSLETESLLKRSSSEDGQIPAEVEEIQLKLFELLAVSLTILAKYCPEMYETMSGHTIDYAQWQLLLHVSFSIPSLDRDGPLCFGTILACVNMCLKLLVKNEKTPSPRKTVETSTPVSRQLLMYILEISLAILLSQSTVALTHPDLPVRDKQLVRRELAAELNSMNITMNRYLRRGPLSPAGLSIPATSPGLLTKSQPTEFPFMKLISNLVDKLFK</sequence>
<dbReference type="GO" id="GO:0051028">
    <property type="term" value="P:mRNA transport"/>
    <property type="evidence" value="ECO:0007669"/>
    <property type="project" value="UniProtKB-KW"/>
</dbReference>
<evidence type="ECO:0000256" key="1">
    <source>
        <dbReference type="ARBA" id="ARBA00004567"/>
    </source>
</evidence>
<evidence type="ECO:0000259" key="8">
    <source>
        <dbReference type="Pfam" id="PF21093"/>
    </source>
</evidence>
<evidence type="ECO:0000256" key="6">
    <source>
        <dbReference type="ARBA" id="ARBA00023132"/>
    </source>
</evidence>
<dbReference type="InterPro" id="IPR048883">
    <property type="entry name" value="Nup188_N-subdom_III"/>
</dbReference>
<dbReference type="GO" id="GO:0017056">
    <property type="term" value="F:structural constituent of nuclear pore"/>
    <property type="evidence" value="ECO:0007669"/>
    <property type="project" value="InterPro"/>
</dbReference>
<dbReference type="EMBL" id="BMAO01004180">
    <property type="protein sequence ID" value="GFQ92971.1"/>
    <property type="molecule type" value="Genomic_DNA"/>
</dbReference>
<name>A0A8X6L2F5_TRICU</name>
<evidence type="ECO:0000256" key="7">
    <source>
        <dbReference type="ARBA" id="ARBA00023242"/>
    </source>
</evidence>
<gene>
    <name evidence="9" type="primary">NUP188</name>
    <name evidence="9" type="ORF">TNCT_197271</name>
</gene>
<proteinExistence type="predicted"/>
<evidence type="ECO:0000256" key="3">
    <source>
        <dbReference type="ARBA" id="ARBA00022816"/>
    </source>
</evidence>
<evidence type="ECO:0000256" key="5">
    <source>
        <dbReference type="ARBA" id="ARBA00023010"/>
    </source>
</evidence>
<evidence type="ECO:0000256" key="2">
    <source>
        <dbReference type="ARBA" id="ARBA00022448"/>
    </source>
</evidence>
<dbReference type="InterPro" id="IPR044840">
    <property type="entry name" value="Nup188"/>
</dbReference>
<evidence type="ECO:0000313" key="9">
    <source>
        <dbReference type="EMBL" id="GFQ92971.1"/>
    </source>
</evidence>
<evidence type="ECO:0000256" key="4">
    <source>
        <dbReference type="ARBA" id="ARBA00022927"/>
    </source>
</evidence>
<accession>A0A8X6L2F5</accession>
<organism evidence="9 10">
    <name type="scientific">Trichonephila clavata</name>
    <name type="common">Joro spider</name>
    <name type="synonym">Nephila clavata</name>
    <dbReference type="NCBI Taxonomy" id="2740835"/>
    <lineage>
        <taxon>Eukaryota</taxon>
        <taxon>Metazoa</taxon>
        <taxon>Ecdysozoa</taxon>
        <taxon>Arthropoda</taxon>
        <taxon>Chelicerata</taxon>
        <taxon>Arachnida</taxon>
        <taxon>Araneae</taxon>
        <taxon>Araneomorphae</taxon>
        <taxon>Entelegynae</taxon>
        <taxon>Araneoidea</taxon>
        <taxon>Nephilidae</taxon>
        <taxon>Trichonephila</taxon>
    </lineage>
</organism>
<dbReference type="GO" id="GO:0044611">
    <property type="term" value="C:nuclear pore inner ring"/>
    <property type="evidence" value="ECO:0007669"/>
    <property type="project" value="TreeGrafter"/>
</dbReference>
<reference evidence="9" key="1">
    <citation type="submission" date="2020-07" db="EMBL/GenBank/DDBJ databases">
        <title>Multicomponent nature underlies the extraordinary mechanical properties of spider dragline silk.</title>
        <authorList>
            <person name="Kono N."/>
            <person name="Nakamura H."/>
            <person name="Mori M."/>
            <person name="Yoshida Y."/>
            <person name="Ohtoshi R."/>
            <person name="Malay A.D."/>
            <person name="Moran D.A.P."/>
            <person name="Tomita M."/>
            <person name="Numata K."/>
            <person name="Arakawa K."/>
        </authorList>
    </citation>
    <scope>NUCLEOTIDE SEQUENCE</scope>
</reference>
<keyword evidence="4" id="KW-0653">Protein transport</keyword>
<dbReference type="Proteomes" id="UP000887116">
    <property type="component" value="Unassembled WGS sequence"/>
</dbReference>
<keyword evidence="5" id="KW-0811">Translocation</keyword>
<dbReference type="Pfam" id="PF21093">
    <property type="entry name" value="Nup188_N-subdom_III"/>
    <property type="match status" value="1"/>
</dbReference>
<dbReference type="PANTHER" id="PTHR31431">
    <property type="entry name" value="NUCLEOPORIN NUP188 HOMOLOG"/>
    <property type="match status" value="1"/>
</dbReference>
<keyword evidence="6" id="KW-0906">Nuclear pore complex</keyword>
<dbReference type="GO" id="GO:0006405">
    <property type="term" value="P:RNA export from nucleus"/>
    <property type="evidence" value="ECO:0007669"/>
    <property type="project" value="TreeGrafter"/>
</dbReference>
<protein>
    <submittedName>
        <fullName evidence="9">Nucleoporin NUP188 homolog</fullName>
    </submittedName>
</protein>
<keyword evidence="7" id="KW-0539">Nucleus</keyword>
<dbReference type="OrthoDB" id="102511at2759"/>
<feature type="domain" description="Nucleoporin Nup188 N-terminal subdomain III" evidence="8">
    <location>
        <begin position="534"/>
        <end position="941"/>
    </location>
</feature>
<comment type="caution">
    <text evidence="9">The sequence shown here is derived from an EMBL/GenBank/DDBJ whole genome shotgun (WGS) entry which is preliminary data.</text>
</comment>